<organism evidence="1 2">
    <name type="scientific">Scutellospora calospora</name>
    <dbReference type="NCBI Taxonomy" id="85575"/>
    <lineage>
        <taxon>Eukaryota</taxon>
        <taxon>Fungi</taxon>
        <taxon>Fungi incertae sedis</taxon>
        <taxon>Mucoromycota</taxon>
        <taxon>Glomeromycotina</taxon>
        <taxon>Glomeromycetes</taxon>
        <taxon>Diversisporales</taxon>
        <taxon>Gigasporaceae</taxon>
        <taxon>Scutellospora</taxon>
    </lineage>
</organism>
<dbReference type="EMBL" id="CAJVPM010001320">
    <property type="protein sequence ID" value="CAG8464449.1"/>
    <property type="molecule type" value="Genomic_DNA"/>
</dbReference>
<evidence type="ECO:0000313" key="2">
    <source>
        <dbReference type="Proteomes" id="UP000789860"/>
    </source>
</evidence>
<name>A0ACA9KBL1_9GLOM</name>
<gene>
    <name evidence="1" type="ORF">SCALOS_LOCUS1755</name>
</gene>
<accession>A0ACA9KBL1</accession>
<proteinExistence type="predicted"/>
<dbReference type="Proteomes" id="UP000789860">
    <property type="component" value="Unassembled WGS sequence"/>
</dbReference>
<sequence length="216" mass="25022">MVNFTCTLCEHKTFKNERGLNCHTMRIHFPKNVPSISAATNIRVFCMLCPCKSFKNKRGLIRHERVVHSSYNIPRAGVVTLPQEAIDEFKQTLVYMIQRQLSNNSSSAGSQCITIPCMESQFIGVFGKHITRHAFTRQTYECVFTGRNAYDTLCHILGDKNWRIRHYIKGQQTAVILVTPTSYESETRSLTEDQDNFDGQQQRQRKNTMKFEFSIR</sequence>
<reference evidence="1" key="1">
    <citation type="submission" date="2021-06" db="EMBL/GenBank/DDBJ databases">
        <authorList>
            <person name="Kallberg Y."/>
            <person name="Tangrot J."/>
            <person name="Rosling A."/>
        </authorList>
    </citation>
    <scope>NUCLEOTIDE SEQUENCE</scope>
    <source>
        <strain evidence="1">AU212A</strain>
    </source>
</reference>
<comment type="caution">
    <text evidence="1">The sequence shown here is derived from an EMBL/GenBank/DDBJ whole genome shotgun (WGS) entry which is preliminary data.</text>
</comment>
<protein>
    <submittedName>
        <fullName evidence="1">9326_t:CDS:1</fullName>
    </submittedName>
</protein>
<keyword evidence="2" id="KW-1185">Reference proteome</keyword>
<evidence type="ECO:0000313" key="1">
    <source>
        <dbReference type="EMBL" id="CAG8464449.1"/>
    </source>
</evidence>